<dbReference type="Proteomes" id="UP000587462">
    <property type="component" value="Unassembled WGS sequence"/>
</dbReference>
<feature type="region of interest" description="Disordered" evidence="1">
    <location>
        <begin position="1"/>
        <end position="76"/>
    </location>
</feature>
<feature type="compositionally biased region" description="Basic residues" evidence="1">
    <location>
        <begin position="64"/>
        <end position="76"/>
    </location>
</feature>
<feature type="transmembrane region" description="Helical" evidence="2">
    <location>
        <begin position="82"/>
        <end position="99"/>
    </location>
</feature>
<dbReference type="EMBL" id="JABBXF010000010">
    <property type="protein sequence ID" value="NVK77356.1"/>
    <property type="molecule type" value="Genomic_DNA"/>
</dbReference>
<dbReference type="RefSeq" id="WP_171079130.1">
    <property type="nucleotide sequence ID" value="NZ_BNBU01000002.1"/>
</dbReference>
<comment type="caution">
    <text evidence="3">The sequence shown here is derived from an EMBL/GenBank/DDBJ whole genome shotgun (WGS) entry which is preliminary data.</text>
</comment>
<evidence type="ECO:0000256" key="1">
    <source>
        <dbReference type="SAM" id="MobiDB-lite"/>
    </source>
</evidence>
<keyword evidence="2" id="KW-1133">Transmembrane helix</keyword>
<dbReference type="AlphaFoldDB" id="A0A7Y7E6G1"/>
<evidence type="ECO:0000313" key="3">
    <source>
        <dbReference type="EMBL" id="NVK77356.1"/>
    </source>
</evidence>
<keyword evidence="2" id="KW-0812">Transmembrane</keyword>
<reference evidence="3 4" key="1">
    <citation type="submission" date="2020-04" db="EMBL/GenBank/DDBJ databases">
        <title>Draft Genome Sequence of Streptomyces morookaense DSM 40503, an 8-azaguanine-producing strain.</title>
        <authorList>
            <person name="Qi J."/>
            <person name="Gao J.-M."/>
        </authorList>
    </citation>
    <scope>NUCLEOTIDE SEQUENCE [LARGE SCALE GENOMIC DNA]</scope>
    <source>
        <strain evidence="3 4">DSM 40503</strain>
    </source>
</reference>
<evidence type="ECO:0000256" key="2">
    <source>
        <dbReference type="SAM" id="Phobius"/>
    </source>
</evidence>
<gene>
    <name evidence="3" type="ORF">HG542_06740</name>
</gene>
<name>A0A7Y7E6G1_STRMO</name>
<keyword evidence="4" id="KW-1185">Reference proteome</keyword>
<feature type="compositionally biased region" description="Low complexity" evidence="1">
    <location>
        <begin position="24"/>
        <end position="40"/>
    </location>
</feature>
<protein>
    <submittedName>
        <fullName evidence="3">DUF2993 domain-containing protein</fullName>
    </submittedName>
</protein>
<dbReference type="InterPro" id="IPR021373">
    <property type="entry name" value="DUF2993"/>
</dbReference>
<keyword evidence="2" id="KW-0472">Membrane</keyword>
<evidence type="ECO:0000313" key="4">
    <source>
        <dbReference type="Proteomes" id="UP000587462"/>
    </source>
</evidence>
<proteinExistence type="predicted"/>
<organism evidence="3 4">
    <name type="scientific">Streptomyces morookaense</name>
    <name type="common">Streptoverticillium morookaense</name>
    <dbReference type="NCBI Taxonomy" id="1970"/>
    <lineage>
        <taxon>Bacteria</taxon>
        <taxon>Bacillati</taxon>
        <taxon>Actinomycetota</taxon>
        <taxon>Actinomycetes</taxon>
        <taxon>Kitasatosporales</taxon>
        <taxon>Streptomycetaceae</taxon>
        <taxon>Streptomyces</taxon>
    </lineage>
</organism>
<dbReference type="Pfam" id="PF11209">
    <property type="entry name" value="LmeA"/>
    <property type="match status" value="1"/>
</dbReference>
<accession>A0A7Y7E6G1</accession>
<feature type="compositionally biased region" description="Pro residues" evidence="1">
    <location>
        <begin position="1"/>
        <end position="12"/>
    </location>
</feature>
<sequence>MRTPTRIPPRPSNPYDELASLADPEPITEPIAEPIAESISDPVPIPHAPLGDHDDEPWSPPDHRRARRPRRRRRRPRRKHRLLKLLIAAGALAVILVLADRCAAMYAEKKTERQLQQALHLEAAPQVDIHGFPFLTQVLDKRLTRVDVTVPHLAADRVSIARVHAAAEDIRLIGSLPDNVRGAVIGQLEGNVLLSFDDMNRELAASQVKFSDGGGNVIAARGSLKVAGQELVLRAQAHLRRAGEQGVSTDIDGMSLDLPGIAVYRPGGGDKSLLLHRETAERISRDAARVKALFSVPSIAQRLGLSPDDAAAVLADEERLHEVTGAPRFVDRLMQVNLVDVVADHPWLLGKVGIDPKVLEGITRLRPPELSDRLSFSFRLPKEAEELHLHLDKLTVQRDGVRADVSGSGLPVGR</sequence>